<evidence type="ECO:0000259" key="2">
    <source>
        <dbReference type="Pfam" id="PF03413"/>
    </source>
</evidence>
<reference evidence="3 4" key="1">
    <citation type="journal article" date="2015" name="Genome Announc.">
        <title>Expanding the biotechnology potential of lactobacilli through comparative genomics of 213 strains and associated genera.</title>
        <authorList>
            <person name="Sun Z."/>
            <person name="Harris H.M."/>
            <person name="McCann A."/>
            <person name="Guo C."/>
            <person name="Argimon S."/>
            <person name="Zhang W."/>
            <person name="Yang X."/>
            <person name="Jeffery I.B."/>
            <person name="Cooney J.C."/>
            <person name="Kagawa T.F."/>
            <person name="Liu W."/>
            <person name="Song Y."/>
            <person name="Salvetti E."/>
            <person name="Wrobel A."/>
            <person name="Rasinkangas P."/>
            <person name="Parkhill J."/>
            <person name="Rea M.C."/>
            <person name="O'Sullivan O."/>
            <person name="Ritari J."/>
            <person name="Douillard F.P."/>
            <person name="Paul Ross R."/>
            <person name="Yang R."/>
            <person name="Briner A.E."/>
            <person name="Felis G.E."/>
            <person name="de Vos W.M."/>
            <person name="Barrangou R."/>
            <person name="Klaenhammer T.R."/>
            <person name="Caufield P.W."/>
            <person name="Cui Y."/>
            <person name="Zhang H."/>
            <person name="O'Toole P.W."/>
        </authorList>
    </citation>
    <scope>NUCLEOTIDE SEQUENCE [LARGE SCALE GENOMIC DNA]</scope>
    <source>
        <strain evidence="3 4">DSM 20452</strain>
    </source>
</reference>
<feature type="domain" description="PepSY" evidence="2">
    <location>
        <begin position="118"/>
        <end position="176"/>
    </location>
</feature>
<accession>A0A0R2BJZ1</accession>
<dbReference type="Gene3D" id="3.10.450.40">
    <property type="match status" value="2"/>
</dbReference>
<evidence type="ECO:0000256" key="1">
    <source>
        <dbReference type="SAM" id="SignalP"/>
    </source>
</evidence>
<dbReference type="AlphaFoldDB" id="A0A0R2BJZ1"/>
<dbReference type="PATRIC" id="fig|1423772.3.peg.2055"/>
<evidence type="ECO:0000313" key="3">
    <source>
        <dbReference type="EMBL" id="KRM76182.1"/>
    </source>
</evidence>
<feature type="chain" id="PRO_5006415405" description="PepSY domain-containing protein" evidence="1">
    <location>
        <begin position="31"/>
        <end position="179"/>
    </location>
</feature>
<feature type="domain" description="PepSY" evidence="2">
    <location>
        <begin position="40"/>
        <end position="97"/>
    </location>
</feature>
<sequence>MNNLKTKVLLALAGLTLTGASVLPATTALADSTDKNISAKISFEQATKTALKEAKTGKITQIELENKKNKPVYEVTILDDKTEKEYKINGNSGKVIKHSTEDISADKEDVKLSQATPKLSLSDAEKKAKEKYSSAKLREIKLDIENGKTVYKVKLQDNNKKIKLVLNADDGTIISEKTK</sequence>
<dbReference type="EMBL" id="AYYN01000045">
    <property type="protein sequence ID" value="KRM76182.1"/>
    <property type="molecule type" value="Genomic_DNA"/>
</dbReference>
<gene>
    <name evidence="3" type="ORF">FC48_GL001921</name>
</gene>
<protein>
    <recommendedName>
        <fullName evidence="2">PepSY domain-containing protein</fullName>
    </recommendedName>
</protein>
<feature type="signal peptide" evidence="1">
    <location>
        <begin position="1"/>
        <end position="30"/>
    </location>
</feature>
<name>A0A0R2BJZ1_9LACO</name>
<dbReference type="Proteomes" id="UP000051612">
    <property type="component" value="Unassembled WGS sequence"/>
</dbReference>
<evidence type="ECO:0000313" key="4">
    <source>
        <dbReference type="Proteomes" id="UP000051612"/>
    </source>
</evidence>
<organism evidence="3 4">
    <name type="scientific">Ligilactobacillus murinus DSM 20452 = NBRC 14221</name>
    <dbReference type="NCBI Taxonomy" id="1423772"/>
    <lineage>
        <taxon>Bacteria</taxon>
        <taxon>Bacillati</taxon>
        <taxon>Bacillota</taxon>
        <taxon>Bacilli</taxon>
        <taxon>Lactobacillales</taxon>
        <taxon>Lactobacillaceae</taxon>
        <taxon>Ligilactobacillus</taxon>
    </lineage>
</organism>
<proteinExistence type="predicted"/>
<comment type="caution">
    <text evidence="3">The sequence shown here is derived from an EMBL/GenBank/DDBJ whole genome shotgun (WGS) entry which is preliminary data.</text>
</comment>
<dbReference type="RefSeq" id="WP_056958707.1">
    <property type="nucleotide sequence ID" value="NZ_AYYN01000045.1"/>
</dbReference>
<dbReference type="InterPro" id="IPR046350">
    <property type="entry name" value="Cystatin_sf"/>
</dbReference>
<dbReference type="Pfam" id="PF03413">
    <property type="entry name" value="PepSY"/>
    <property type="match status" value="2"/>
</dbReference>
<dbReference type="SUPFAM" id="SSF54403">
    <property type="entry name" value="Cystatin/monellin"/>
    <property type="match status" value="1"/>
</dbReference>
<keyword evidence="1" id="KW-0732">Signal</keyword>
<dbReference type="InterPro" id="IPR025711">
    <property type="entry name" value="PepSY"/>
</dbReference>